<feature type="compositionally biased region" description="Basic and acidic residues" evidence="1">
    <location>
        <begin position="19"/>
        <end position="38"/>
    </location>
</feature>
<accession>A0ABX2ME45</accession>
<gene>
    <name evidence="2" type="ORF">HP507_07175</name>
</gene>
<keyword evidence="3" id="KW-1185">Reference proteome</keyword>
<feature type="compositionally biased region" description="Low complexity" evidence="1">
    <location>
        <begin position="111"/>
        <end position="125"/>
    </location>
</feature>
<proteinExistence type="predicted"/>
<dbReference type="EMBL" id="JABMCE010000069">
    <property type="protein sequence ID" value="NUU13611.1"/>
    <property type="molecule type" value="Genomic_DNA"/>
</dbReference>
<name>A0ABX2ME45_9MICO</name>
<evidence type="ECO:0000313" key="3">
    <source>
        <dbReference type="Proteomes" id="UP000573001"/>
    </source>
</evidence>
<feature type="region of interest" description="Disordered" evidence="1">
    <location>
        <begin position="111"/>
        <end position="132"/>
    </location>
</feature>
<reference evidence="2 3" key="1">
    <citation type="submission" date="2020-05" db="EMBL/GenBank/DDBJ databases">
        <title>Genome Sequencing of Type Strains.</title>
        <authorList>
            <person name="Lemaire J.F."/>
            <person name="Inderbitzin P."/>
            <person name="Gregorio O.A."/>
            <person name="Collins S.B."/>
            <person name="Wespe N."/>
            <person name="Knight-Connoni V."/>
        </authorList>
    </citation>
    <scope>NUCLEOTIDE SEQUENCE [LARGE SCALE GENOMIC DNA]</scope>
    <source>
        <strain evidence="2 3">ATCC 19096</strain>
    </source>
</reference>
<protein>
    <submittedName>
        <fullName evidence="2">DUF3263 domain-containing protein</fullName>
    </submittedName>
</protein>
<dbReference type="Pfam" id="PF11662">
    <property type="entry name" value="DUF3263"/>
    <property type="match status" value="1"/>
</dbReference>
<organism evidence="2 3">
    <name type="scientific">Curtobacterium pusillum</name>
    <dbReference type="NCBI Taxonomy" id="69373"/>
    <lineage>
        <taxon>Bacteria</taxon>
        <taxon>Bacillati</taxon>
        <taxon>Actinomycetota</taxon>
        <taxon>Actinomycetes</taxon>
        <taxon>Micrococcales</taxon>
        <taxon>Microbacteriaceae</taxon>
        <taxon>Curtobacterium</taxon>
    </lineage>
</organism>
<evidence type="ECO:0000256" key="1">
    <source>
        <dbReference type="SAM" id="MobiDB-lite"/>
    </source>
</evidence>
<feature type="region of interest" description="Disordered" evidence="1">
    <location>
        <begin position="16"/>
        <end position="39"/>
    </location>
</feature>
<dbReference type="Proteomes" id="UP000573001">
    <property type="component" value="Unassembled WGS sequence"/>
</dbReference>
<sequence length="132" mass="14863">MCETRYLTVIGTAVTATPADERSADQPRAEKPRADQPRADQLGELARHVLAFEHDRAPHDRTKEAEIRVEFDMSPARYYQVLNRVIDSPAALAYDPQLVSRLQRLRHARTSARAARSFVAPGAAPEGREEER</sequence>
<comment type="caution">
    <text evidence="2">The sequence shown here is derived from an EMBL/GenBank/DDBJ whole genome shotgun (WGS) entry which is preliminary data.</text>
</comment>
<dbReference type="InterPro" id="IPR021678">
    <property type="entry name" value="DUF3263"/>
</dbReference>
<evidence type="ECO:0000313" key="2">
    <source>
        <dbReference type="EMBL" id="NUU13611.1"/>
    </source>
</evidence>